<feature type="signal peptide" evidence="1">
    <location>
        <begin position="1"/>
        <end position="24"/>
    </location>
</feature>
<proteinExistence type="predicted"/>
<protein>
    <submittedName>
        <fullName evidence="2">Uncharacterized protein</fullName>
    </submittedName>
</protein>
<gene>
    <name evidence="2" type="ORF">BKK51_12060</name>
    <name evidence="3" type="ORF">BKK52_08815</name>
</gene>
<reference evidence="4 5" key="1">
    <citation type="submission" date="2016-10" db="EMBL/GenBank/DDBJ databases">
        <title>Rodentibacter gen. nov. and new species.</title>
        <authorList>
            <person name="Christensen H."/>
        </authorList>
    </citation>
    <scope>NUCLEOTIDE SEQUENCE [LARGE SCALE GENOMIC DNA]</scope>
    <source>
        <strain evidence="2 4">H1983213011</strain>
        <strain evidence="3 5">H1987082031</strain>
    </source>
</reference>
<name>A0A1V3IMJ0_9PAST</name>
<accession>A0A1V3IMJ0</accession>
<dbReference type="EMBL" id="MLHK01000078">
    <property type="protein sequence ID" value="OOF43152.1"/>
    <property type="molecule type" value="Genomic_DNA"/>
</dbReference>
<evidence type="ECO:0000313" key="4">
    <source>
        <dbReference type="Proteomes" id="UP000188728"/>
    </source>
</evidence>
<evidence type="ECO:0000313" key="5">
    <source>
        <dbReference type="Proteomes" id="UP000189161"/>
    </source>
</evidence>
<keyword evidence="5" id="KW-1185">Reference proteome</keyword>
<organism evidence="2 4">
    <name type="scientific">Rodentibacter trehalosifermentans</name>
    <dbReference type="NCBI Taxonomy" id="1908263"/>
    <lineage>
        <taxon>Bacteria</taxon>
        <taxon>Pseudomonadati</taxon>
        <taxon>Pseudomonadota</taxon>
        <taxon>Gammaproteobacteria</taxon>
        <taxon>Pasteurellales</taxon>
        <taxon>Pasteurellaceae</taxon>
        <taxon>Rodentibacter</taxon>
    </lineage>
</organism>
<sequence length="64" mass="7069">MQKFSLSKIAIGLSACYLTQFSYADIQTSNSNTQVTRQKGVEIVNIAAPNQSGLSHNKYNKFRG</sequence>
<keyword evidence="1" id="KW-0732">Signal</keyword>
<dbReference type="InterPro" id="IPR012334">
    <property type="entry name" value="Pectin_lyas_fold"/>
</dbReference>
<dbReference type="EMBL" id="MLHL01000049">
    <property type="protein sequence ID" value="OOF47565.1"/>
    <property type="molecule type" value="Genomic_DNA"/>
</dbReference>
<evidence type="ECO:0000256" key="1">
    <source>
        <dbReference type="SAM" id="SignalP"/>
    </source>
</evidence>
<dbReference type="Proteomes" id="UP000188728">
    <property type="component" value="Unassembled WGS sequence"/>
</dbReference>
<dbReference type="AlphaFoldDB" id="A0A1V3IMJ0"/>
<dbReference type="Gene3D" id="2.160.20.10">
    <property type="entry name" value="Single-stranded right-handed beta-helix, Pectin lyase-like"/>
    <property type="match status" value="1"/>
</dbReference>
<dbReference type="RefSeq" id="WP_077474723.1">
    <property type="nucleotide sequence ID" value="NZ_MLHK01000078.1"/>
</dbReference>
<evidence type="ECO:0000313" key="2">
    <source>
        <dbReference type="EMBL" id="OOF43152.1"/>
    </source>
</evidence>
<dbReference type="OrthoDB" id="2664633at2"/>
<dbReference type="Proteomes" id="UP000189161">
    <property type="component" value="Unassembled WGS sequence"/>
</dbReference>
<evidence type="ECO:0000313" key="3">
    <source>
        <dbReference type="EMBL" id="OOF47565.1"/>
    </source>
</evidence>
<accession>A0A1V3IZE5</accession>
<feature type="chain" id="PRO_5044063121" evidence="1">
    <location>
        <begin position="25"/>
        <end position="64"/>
    </location>
</feature>
<comment type="caution">
    <text evidence="2">The sequence shown here is derived from an EMBL/GenBank/DDBJ whole genome shotgun (WGS) entry which is preliminary data.</text>
</comment>